<dbReference type="Gene3D" id="3.40.50.1010">
    <property type="entry name" value="5'-nuclease"/>
    <property type="match status" value="1"/>
</dbReference>
<evidence type="ECO:0000313" key="2">
    <source>
        <dbReference type="EMBL" id="MDF1611033.1"/>
    </source>
</evidence>
<dbReference type="InterPro" id="IPR002716">
    <property type="entry name" value="PIN_dom"/>
</dbReference>
<dbReference type="RefSeq" id="WP_321534798.1">
    <property type="nucleotide sequence ID" value="NZ_JARGDL010000002.1"/>
</dbReference>
<dbReference type="Proteomes" id="UP001221302">
    <property type="component" value="Unassembled WGS sequence"/>
</dbReference>
<gene>
    <name evidence="2" type="ORF">P0M35_02650</name>
</gene>
<dbReference type="EMBL" id="JARGDL010000002">
    <property type="protein sequence ID" value="MDF1611033.1"/>
    <property type="molecule type" value="Genomic_DNA"/>
</dbReference>
<dbReference type="InterPro" id="IPR029060">
    <property type="entry name" value="PIN-like_dom_sf"/>
</dbReference>
<sequence length="130" mass="14624">MKNKVEFLIETDIILSHLKQEDESFLSDLEIAMIKGDCFTSAITAAEIYFENYSDDEKAAVDSVLYSLKVLGIHPRYSLNISEFFNKVASPRDAIICSLAKFNKLSIVTLEVEKFIKSGLNIISPLELRG</sequence>
<name>A0AAE3P0Z4_9BACT</name>
<proteinExistence type="predicted"/>
<dbReference type="Pfam" id="PF01850">
    <property type="entry name" value="PIN"/>
    <property type="match status" value="1"/>
</dbReference>
<keyword evidence="3" id="KW-1185">Reference proteome</keyword>
<evidence type="ECO:0000259" key="1">
    <source>
        <dbReference type="Pfam" id="PF01850"/>
    </source>
</evidence>
<dbReference type="AlphaFoldDB" id="A0AAE3P0Z4"/>
<comment type="caution">
    <text evidence="2">The sequence shown here is derived from an EMBL/GenBank/DDBJ whole genome shotgun (WGS) entry which is preliminary data.</text>
</comment>
<accession>A0AAE3P0Z4</accession>
<dbReference type="SUPFAM" id="SSF88723">
    <property type="entry name" value="PIN domain-like"/>
    <property type="match status" value="1"/>
</dbReference>
<reference evidence="2" key="1">
    <citation type="submission" date="2023-03" db="EMBL/GenBank/DDBJ databases">
        <title>Stygiobacter electus gen. nov., sp. nov., facultatively anaerobic thermotolerant bacterium of the class Ignavibacteria from a well of Yessentuki mineral water deposit.</title>
        <authorList>
            <person name="Podosokorskaya O.A."/>
            <person name="Elcheninov A.G."/>
            <person name="Petrova N.F."/>
            <person name="Zavarzina D.G."/>
            <person name="Kublanov I.V."/>
            <person name="Merkel A.Y."/>
        </authorList>
    </citation>
    <scope>NUCLEOTIDE SEQUENCE</scope>
    <source>
        <strain evidence="2">09-Me</strain>
    </source>
</reference>
<evidence type="ECO:0000313" key="3">
    <source>
        <dbReference type="Proteomes" id="UP001221302"/>
    </source>
</evidence>
<organism evidence="2 3">
    <name type="scientific">Stygiobacter electus</name>
    <dbReference type="NCBI Taxonomy" id="3032292"/>
    <lineage>
        <taxon>Bacteria</taxon>
        <taxon>Pseudomonadati</taxon>
        <taxon>Ignavibacteriota</taxon>
        <taxon>Ignavibacteria</taxon>
        <taxon>Ignavibacteriales</taxon>
        <taxon>Melioribacteraceae</taxon>
        <taxon>Stygiobacter</taxon>
    </lineage>
</organism>
<protein>
    <submittedName>
        <fullName evidence="2">PIN domain-containing protein</fullName>
    </submittedName>
</protein>
<feature type="domain" description="PIN" evidence="1">
    <location>
        <begin position="8"/>
        <end position="110"/>
    </location>
</feature>